<feature type="compositionally biased region" description="Basic and acidic residues" evidence="1">
    <location>
        <begin position="502"/>
        <end position="523"/>
    </location>
</feature>
<evidence type="ECO:0000256" key="1">
    <source>
        <dbReference type="SAM" id="MobiDB-lite"/>
    </source>
</evidence>
<name>S3E1S2_GLAL2</name>
<dbReference type="OrthoDB" id="3565430at2759"/>
<dbReference type="RefSeq" id="XP_008080440.1">
    <property type="nucleotide sequence ID" value="XM_008082249.1"/>
</dbReference>
<feature type="compositionally biased region" description="Polar residues" evidence="1">
    <location>
        <begin position="86"/>
        <end position="135"/>
    </location>
</feature>
<feature type="region of interest" description="Disordered" evidence="1">
    <location>
        <begin position="222"/>
        <end position="272"/>
    </location>
</feature>
<feature type="compositionally biased region" description="Basic and acidic residues" evidence="1">
    <location>
        <begin position="177"/>
        <end position="187"/>
    </location>
</feature>
<accession>S3E1S2</accession>
<reference evidence="2 3" key="1">
    <citation type="journal article" date="2013" name="BMC Genomics">
        <title>Genomics-driven discovery of the pneumocandin biosynthetic gene cluster in the fungus Glarea lozoyensis.</title>
        <authorList>
            <person name="Chen L."/>
            <person name="Yue Q."/>
            <person name="Zhang X."/>
            <person name="Xiang M."/>
            <person name="Wang C."/>
            <person name="Li S."/>
            <person name="Che Y."/>
            <person name="Ortiz-Lopez F.J."/>
            <person name="Bills G.F."/>
            <person name="Liu X."/>
            <person name="An Z."/>
        </authorList>
    </citation>
    <scope>NUCLEOTIDE SEQUENCE [LARGE SCALE GENOMIC DNA]</scope>
    <source>
        <strain evidence="3">ATCC 20868 / MF5171</strain>
    </source>
</reference>
<organism evidence="2 3">
    <name type="scientific">Glarea lozoyensis (strain ATCC 20868 / MF5171)</name>
    <dbReference type="NCBI Taxonomy" id="1116229"/>
    <lineage>
        <taxon>Eukaryota</taxon>
        <taxon>Fungi</taxon>
        <taxon>Dikarya</taxon>
        <taxon>Ascomycota</taxon>
        <taxon>Pezizomycotina</taxon>
        <taxon>Leotiomycetes</taxon>
        <taxon>Helotiales</taxon>
        <taxon>Helotiaceae</taxon>
        <taxon>Glarea</taxon>
    </lineage>
</organism>
<proteinExistence type="predicted"/>
<dbReference type="EMBL" id="KE145359">
    <property type="protein sequence ID" value="EPE32428.1"/>
    <property type="molecule type" value="Genomic_DNA"/>
</dbReference>
<feature type="compositionally biased region" description="Polar residues" evidence="1">
    <location>
        <begin position="578"/>
        <end position="588"/>
    </location>
</feature>
<gene>
    <name evidence="2" type="ORF">GLAREA_07561</name>
</gene>
<dbReference type="AlphaFoldDB" id="S3E1S2"/>
<feature type="region of interest" description="Disordered" evidence="1">
    <location>
        <begin position="86"/>
        <end position="195"/>
    </location>
</feature>
<dbReference type="Proteomes" id="UP000016922">
    <property type="component" value="Unassembled WGS sequence"/>
</dbReference>
<dbReference type="GeneID" id="19466614"/>
<protein>
    <submittedName>
        <fullName evidence="2">Uncharacterized protein</fullName>
    </submittedName>
</protein>
<evidence type="ECO:0000313" key="2">
    <source>
        <dbReference type="EMBL" id="EPE32428.1"/>
    </source>
</evidence>
<evidence type="ECO:0000313" key="3">
    <source>
        <dbReference type="Proteomes" id="UP000016922"/>
    </source>
</evidence>
<sequence length="658" mass="72122">MSAGYPQFSPGTGYFSPGQRVSMDPEDYKITLTRRFDGSFEWSPEEGSVALINALNFNYPEGSTIDQKKQKAILKKLNEEMMENSLLNSNSPGMQVATQQRPSFSSASGTTLYTVNNNPSPSHSDPLPRTTTPPTSVKKEEKLTQSAGAGRKPKIEAYKHVFPSTQGGSMTKGRKGPLGEKSKADAKRNRKAGAVCAYHRKQRTKCDPEKCKDNALHVSNIQAQPVKVEHSRTPSNVSQPSYGVPSTGGPSPGFGGPRTPAQSSIYPGASPPPFGQLGPNTYGQFSPGFPFSNASPPMTLSYPYTGFMPPPQIRSSASSIAEPYGGYGAKFSPEIPMSSATNPTGQVFATAPLENLSQDPAIFPNNGASYQTFGLSPRQESYHSHGSANEYFNHDIIYNNEYNFHNETIFTNVNEEIPDDLFGPEVMRSMEDIHEQFGHGESFRSVEVKKRSTKRWWLSEKLRKFVRVVYTSKVFRKNRRNEHGIETEEISVQTTQVVGIAKKQDEPKEKSPGEPSRHMHDAKPQTGEGLALTMATSLNIIVQEPESIVEVGEVAKQQETTESAEQQKQLEDIKPVENASSTQESNTIDAGEPSKARSKVISDVKDAHATKSTELVVNDLVAGLIASTQELKIQDEPKNKSTEHIVEIEMSKAGVITV</sequence>
<dbReference type="HOGENOM" id="CLU_416805_0_0_1"/>
<keyword evidence="3" id="KW-1185">Reference proteome</keyword>
<feature type="region of interest" description="Disordered" evidence="1">
    <location>
        <begin position="554"/>
        <end position="597"/>
    </location>
</feature>
<feature type="region of interest" description="Disordered" evidence="1">
    <location>
        <begin position="500"/>
        <end position="524"/>
    </location>
</feature>
<feature type="compositionally biased region" description="Low complexity" evidence="1">
    <location>
        <begin position="240"/>
        <end position="249"/>
    </location>
</feature>
<feature type="compositionally biased region" description="Polar residues" evidence="1">
    <location>
        <begin position="557"/>
        <end position="567"/>
    </location>
</feature>
<dbReference type="KEGG" id="glz:GLAREA_07561"/>
<feature type="region of interest" description="Disordered" evidence="1">
    <location>
        <begin position="1"/>
        <end position="20"/>
    </location>
</feature>